<evidence type="ECO:0000313" key="5">
    <source>
        <dbReference type="EMBL" id="KOB67128.1"/>
    </source>
</evidence>
<feature type="chain" id="PRO_5005572907" evidence="4">
    <location>
        <begin position="18"/>
        <end position="337"/>
    </location>
</feature>
<reference evidence="5 6" key="1">
    <citation type="journal article" date="2015" name="Genome Biol. Evol.">
        <title>The genome of winter moth (Operophtera brumata) provides a genomic perspective on sexual dimorphism and phenology.</title>
        <authorList>
            <person name="Derks M.F."/>
            <person name="Smit S."/>
            <person name="Salis L."/>
            <person name="Schijlen E."/>
            <person name="Bossers A."/>
            <person name="Mateman C."/>
            <person name="Pijl A.S."/>
            <person name="de Ridder D."/>
            <person name="Groenen M.A."/>
            <person name="Visser M.E."/>
            <person name="Megens H.J."/>
        </authorList>
    </citation>
    <scope>NUCLEOTIDE SEQUENCE [LARGE SCALE GENOMIC DNA]</scope>
    <source>
        <strain evidence="5">WM2013NL</strain>
        <tissue evidence="5">Head and thorax</tissue>
    </source>
</reference>
<dbReference type="AlphaFoldDB" id="A0A0L7KV60"/>
<accession>A0A0L7KV60</accession>
<dbReference type="STRING" id="104452.A0A0L7KV60"/>
<dbReference type="EMBL" id="JTDY01005310">
    <property type="protein sequence ID" value="KOB67128.1"/>
    <property type="molecule type" value="Genomic_DNA"/>
</dbReference>
<keyword evidence="1 3" id="KW-0193">Cuticle</keyword>
<comment type="caution">
    <text evidence="5">The sequence shown here is derived from an EMBL/GenBank/DDBJ whole genome shotgun (WGS) entry which is preliminary data.</text>
</comment>
<name>A0A0L7KV60_OPEBR</name>
<gene>
    <name evidence="5" type="ORF">OBRU01_20251</name>
</gene>
<evidence type="ECO:0000256" key="3">
    <source>
        <dbReference type="PROSITE-ProRule" id="PRU00497"/>
    </source>
</evidence>
<organism evidence="5 6">
    <name type="scientific">Operophtera brumata</name>
    <name type="common">Winter moth</name>
    <name type="synonym">Phalaena brumata</name>
    <dbReference type="NCBI Taxonomy" id="104452"/>
    <lineage>
        <taxon>Eukaryota</taxon>
        <taxon>Metazoa</taxon>
        <taxon>Ecdysozoa</taxon>
        <taxon>Arthropoda</taxon>
        <taxon>Hexapoda</taxon>
        <taxon>Insecta</taxon>
        <taxon>Pterygota</taxon>
        <taxon>Neoptera</taxon>
        <taxon>Endopterygota</taxon>
        <taxon>Lepidoptera</taxon>
        <taxon>Glossata</taxon>
        <taxon>Ditrysia</taxon>
        <taxon>Geometroidea</taxon>
        <taxon>Geometridae</taxon>
        <taxon>Larentiinae</taxon>
        <taxon>Operophtera</taxon>
    </lineage>
</organism>
<dbReference type="InterPro" id="IPR000618">
    <property type="entry name" value="Insect_cuticle"/>
</dbReference>
<keyword evidence="6" id="KW-1185">Reference proteome</keyword>
<keyword evidence="2 4" id="KW-0732">Signal</keyword>
<dbReference type="Proteomes" id="UP000037510">
    <property type="component" value="Unassembled WGS sequence"/>
</dbReference>
<proteinExistence type="predicted"/>
<sequence>MFSKVVALCALVAVSHAGLLPQAHYSSAAAVSSQSIVRHDESHGHKLVAAPVAYHAAPAPIAYHSAPAPVTYHAAPAPIAYHAAPVTKVLSHPEEILVALCALVAVSQAGLLPQAHYSSAAAVSVRGEYSLVEPDGSLRKVQYHADDHNGFNAVVSKTVNKHGDHAFSITGHTRYFYPVGHGIKINHYFPNKDYSGKNVYASETEPEETGGEPILEAETPKVSNDNNNIFVDNEDNVTVLKPVELKKSPEENEVSKLSVKAEETSVKVVPAVVSMIMHKPEKANEEITVTAAVDDTDQVPVDVPKFEEEKKAEKVEPSSDSEVASSYYHSRIYYVGF</sequence>
<protein>
    <submittedName>
        <fullName evidence="5">Cuticular protein CPR99</fullName>
    </submittedName>
</protein>
<dbReference type="GO" id="GO:0042302">
    <property type="term" value="F:structural constituent of cuticle"/>
    <property type="evidence" value="ECO:0007669"/>
    <property type="project" value="UniProtKB-UniRule"/>
</dbReference>
<evidence type="ECO:0000256" key="1">
    <source>
        <dbReference type="ARBA" id="ARBA00022460"/>
    </source>
</evidence>
<dbReference type="PROSITE" id="PS51155">
    <property type="entry name" value="CHIT_BIND_RR_2"/>
    <property type="match status" value="1"/>
</dbReference>
<evidence type="ECO:0000313" key="6">
    <source>
        <dbReference type="Proteomes" id="UP000037510"/>
    </source>
</evidence>
<evidence type="ECO:0000256" key="4">
    <source>
        <dbReference type="SAM" id="SignalP"/>
    </source>
</evidence>
<dbReference type="PROSITE" id="PS00233">
    <property type="entry name" value="CHIT_BIND_RR_1"/>
    <property type="match status" value="1"/>
</dbReference>
<dbReference type="InterPro" id="IPR031311">
    <property type="entry name" value="CHIT_BIND_RR_consensus"/>
</dbReference>
<feature type="signal peptide" evidence="4">
    <location>
        <begin position="1"/>
        <end position="17"/>
    </location>
</feature>
<evidence type="ECO:0000256" key="2">
    <source>
        <dbReference type="ARBA" id="ARBA00022729"/>
    </source>
</evidence>
<dbReference type="Pfam" id="PF00379">
    <property type="entry name" value="Chitin_bind_4"/>
    <property type="match status" value="1"/>
</dbReference>